<dbReference type="InterPro" id="IPR029057">
    <property type="entry name" value="PRTase-like"/>
</dbReference>
<dbReference type="Gene3D" id="3.40.50.2020">
    <property type="match status" value="2"/>
</dbReference>
<name>A0A813SKS0_9BILA</name>
<dbReference type="EMBL" id="CAJNOO010000091">
    <property type="protein sequence ID" value="CAF0796508.1"/>
    <property type="molecule type" value="Genomic_DNA"/>
</dbReference>
<evidence type="ECO:0000313" key="3">
    <source>
        <dbReference type="Proteomes" id="UP000663882"/>
    </source>
</evidence>
<accession>A0A813SKS0</accession>
<proteinExistence type="predicted"/>
<dbReference type="InterPro" id="IPR000836">
    <property type="entry name" value="PRTase_dom"/>
</dbReference>
<dbReference type="Proteomes" id="UP000663882">
    <property type="component" value="Unassembled WGS sequence"/>
</dbReference>
<dbReference type="CDD" id="cd06223">
    <property type="entry name" value="PRTases_typeI"/>
    <property type="match status" value="1"/>
</dbReference>
<dbReference type="AlphaFoldDB" id="A0A813SKS0"/>
<dbReference type="SUPFAM" id="SSF53271">
    <property type="entry name" value="PRTase-like"/>
    <property type="match status" value="2"/>
</dbReference>
<comment type="caution">
    <text evidence="2">The sequence shown here is derived from an EMBL/GenBank/DDBJ whole genome shotgun (WGS) entry which is preliminary data.</text>
</comment>
<evidence type="ECO:0000313" key="2">
    <source>
        <dbReference type="EMBL" id="CAF0796508.1"/>
    </source>
</evidence>
<protein>
    <recommendedName>
        <fullName evidence="1">Phosphoribosyltransferase domain-containing protein</fullName>
    </recommendedName>
</protein>
<reference evidence="2" key="1">
    <citation type="submission" date="2021-02" db="EMBL/GenBank/DDBJ databases">
        <authorList>
            <person name="Nowell W R."/>
        </authorList>
    </citation>
    <scope>NUCLEOTIDE SEQUENCE</scope>
</reference>
<dbReference type="Gene3D" id="3.30.1310.20">
    <property type="entry name" value="PRTase-like"/>
    <property type="match status" value="1"/>
</dbReference>
<organism evidence="2 3">
    <name type="scientific">Rotaria sordida</name>
    <dbReference type="NCBI Taxonomy" id="392033"/>
    <lineage>
        <taxon>Eukaryota</taxon>
        <taxon>Metazoa</taxon>
        <taxon>Spiralia</taxon>
        <taxon>Gnathifera</taxon>
        <taxon>Rotifera</taxon>
        <taxon>Eurotatoria</taxon>
        <taxon>Bdelloidea</taxon>
        <taxon>Philodinida</taxon>
        <taxon>Philodinidae</taxon>
        <taxon>Rotaria</taxon>
    </lineage>
</organism>
<dbReference type="Pfam" id="PF00156">
    <property type="entry name" value="Pribosyltran"/>
    <property type="match status" value="1"/>
</dbReference>
<dbReference type="OrthoDB" id="5779169at2759"/>
<sequence length="346" mass="38891">MASHDETIMFRDRVDAGRRLAAHSELQNVKSLSPNEKDSHLVISLPRGGTVVGDEVAKLLGITHDLVFPRKIPCPGQEEFAIGAVSEFGNVFWNDYAKNHNLINDPNVQESKNKQIEEAQRRKQIYRGKRQPINDLSGKTVILVDDGLATGATMKSAIHTCKHLNAKSIIVAVPCGPADTIEEIRPSVNKIICLTIPHNYYAVGQCYNAFSQTTDEEVVQVMKKYQDLTNTNTQRSSFESYFYLFKTDYHLNAKSIIVAVPCGPADTIEEIRPSVNKIICLTIPHNYYAVGQCYNSFSQTTDEEVVQVMKKYQDLTNTNTQRRFLILNQSHPTNIKVPIIVSIHDQ</sequence>
<evidence type="ECO:0000259" key="1">
    <source>
        <dbReference type="Pfam" id="PF00156"/>
    </source>
</evidence>
<gene>
    <name evidence="2" type="ORF">RFH988_LOCUS3695</name>
</gene>
<feature type="domain" description="Phosphoribosyltransferase" evidence="1">
    <location>
        <begin position="41"/>
        <end position="199"/>
    </location>
</feature>